<evidence type="ECO:0000313" key="7">
    <source>
        <dbReference type="EMBL" id="TFK51874.1"/>
    </source>
</evidence>
<keyword evidence="4 6" id="KW-0472">Membrane</keyword>
<feature type="region of interest" description="Disordered" evidence="5">
    <location>
        <begin position="226"/>
        <end position="284"/>
    </location>
</feature>
<keyword evidence="3 6" id="KW-1133">Transmembrane helix</keyword>
<feature type="transmembrane region" description="Helical" evidence="6">
    <location>
        <begin position="159"/>
        <end position="183"/>
    </location>
</feature>
<accession>A0A5C3N2M4</accession>
<dbReference type="PANTHER" id="PTHR16201:SF37">
    <property type="entry name" value="PQ-LOOP REPEAT-CONTAINING PROTEIN"/>
    <property type="match status" value="1"/>
</dbReference>
<dbReference type="Proteomes" id="UP000305948">
    <property type="component" value="Unassembled WGS sequence"/>
</dbReference>
<feature type="transmembrane region" description="Helical" evidence="6">
    <location>
        <begin position="189"/>
        <end position="212"/>
    </location>
</feature>
<dbReference type="Pfam" id="PF04193">
    <property type="entry name" value="PQ-loop"/>
    <property type="match status" value="2"/>
</dbReference>
<proteinExistence type="predicted"/>
<feature type="compositionally biased region" description="Basic and acidic residues" evidence="5">
    <location>
        <begin position="259"/>
        <end position="270"/>
    </location>
</feature>
<dbReference type="PANTHER" id="PTHR16201">
    <property type="entry name" value="SEVEN TRANSMEMBRANE PROTEIN 1-RELATED"/>
    <property type="match status" value="1"/>
</dbReference>
<dbReference type="OrthoDB" id="407617at2759"/>
<dbReference type="SMART" id="SM00679">
    <property type="entry name" value="CTNS"/>
    <property type="match status" value="2"/>
</dbReference>
<dbReference type="EMBL" id="ML213510">
    <property type="protein sequence ID" value="TFK51874.1"/>
    <property type="molecule type" value="Genomic_DNA"/>
</dbReference>
<keyword evidence="8" id="KW-1185">Reference proteome</keyword>
<evidence type="ECO:0000313" key="8">
    <source>
        <dbReference type="Proteomes" id="UP000305948"/>
    </source>
</evidence>
<dbReference type="AlphaFoldDB" id="A0A5C3N2M4"/>
<sequence>MPANAVAENVLGTMGTVCWTAQLIPQIWKTWRSKDTEGLSHWLVLLWTCSSAFLGVYVIVQDLNIPLILQPQLFGAFSLISWSQCQYYGSKRPLKTCILLGISIALVLGGFEAGMVFAVRPSYNAGNMRPVQFFGVFSAVVISAGLFPQYYEIYKHREVIGISVMFMLIDLLGGVFSDLSLVFKPKFDVVAGVTYSLVIFLDGIVILAAIILNPFARRRRRREAQLAAENAQHTSSPATTHVPARIEEGLRTSSVTPTLHDRGGDEDPGTKEGVGNNINEKQPA</sequence>
<evidence type="ECO:0000256" key="4">
    <source>
        <dbReference type="ARBA" id="ARBA00023136"/>
    </source>
</evidence>
<gene>
    <name evidence="7" type="ORF">OE88DRAFT_1807782</name>
</gene>
<evidence type="ECO:0000256" key="2">
    <source>
        <dbReference type="ARBA" id="ARBA00022692"/>
    </source>
</evidence>
<dbReference type="GO" id="GO:0016020">
    <property type="term" value="C:membrane"/>
    <property type="evidence" value="ECO:0007669"/>
    <property type="project" value="UniProtKB-SubCell"/>
</dbReference>
<feature type="transmembrane region" description="Helical" evidence="6">
    <location>
        <begin position="39"/>
        <end position="59"/>
    </location>
</feature>
<evidence type="ECO:0000256" key="1">
    <source>
        <dbReference type="ARBA" id="ARBA00004141"/>
    </source>
</evidence>
<evidence type="ECO:0008006" key="9">
    <source>
        <dbReference type="Google" id="ProtNLM"/>
    </source>
</evidence>
<keyword evidence="2 6" id="KW-0812">Transmembrane</keyword>
<feature type="transmembrane region" description="Helical" evidence="6">
    <location>
        <begin position="97"/>
        <end position="119"/>
    </location>
</feature>
<name>A0A5C3N2M4_9AGAM</name>
<dbReference type="InterPro" id="IPR006603">
    <property type="entry name" value="PQ-loop_rpt"/>
</dbReference>
<comment type="subcellular location">
    <subcellularLocation>
        <location evidence="1">Membrane</location>
        <topology evidence="1">Multi-pass membrane protein</topology>
    </subcellularLocation>
</comment>
<dbReference type="Gene3D" id="1.20.1280.290">
    <property type="match status" value="2"/>
</dbReference>
<evidence type="ECO:0000256" key="3">
    <source>
        <dbReference type="ARBA" id="ARBA00022989"/>
    </source>
</evidence>
<protein>
    <recommendedName>
        <fullName evidence="9">PQ-loop-domain-containing protein</fullName>
    </recommendedName>
</protein>
<dbReference type="InterPro" id="IPR051415">
    <property type="entry name" value="LAAT-1"/>
</dbReference>
<feature type="transmembrane region" description="Helical" evidence="6">
    <location>
        <begin position="131"/>
        <end position="147"/>
    </location>
</feature>
<evidence type="ECO:0000256" key="5">
    <source>
        <dbReference type="SAM" id="MobiDB-lite"/>
    </source>
</evidence>
<evidence type="ECO:0000256" key="6">
    <source>
        <dbReference type="SAM" id="Phobius"/>
    </source>
</evidence>
<organism evidence="7 8">
    <name type="scientific">Heliocybe sulcata</name>
    <dbReference type="NCBI Taxonomy" id="5364"/>
    <lineage>
        <taxon>Eukaryota</taxon>
        <taxon>Fungi</taxon>
        <taxon>Dikarya</taxon>
        <taxon>Basidiomycota</taxon>
        <taxon>Agaricomycotina</taxon>
        <taxon>Agaricomycetes</taxon>
        <taxon>Gloeophyllales</taxon>
        <taxon>Gloeophyllaceae</taxon>
        <taxon>Heliocybe</taxon>
    </lineage>
</organism>
<reference evidence="7 8" key="1">
    <citation type="journal article" date="2019" name="Nat. Ecol. Evol.">
        <title>Megaphylogeny resolves global patterns of mushroom evolution.</title>
        <authorList>
            <person name="Varga T."/>
            <person name="Krizsan K."/>
            <person name="Foldi C."/>
            <person name="Dima B."/>
            <person name="Sanchez-Garcia M."/>
            <person name="Sanchez-Ramirez S."/>
            <person name="Szollosi G.J."/>
            <person name="Szarkandi J.G."/>
            <person name="Papp V."/>
            <person name="Albert L."/>
            <person name="Andreopoulos W."/>
            <person name="Angelini C."/>
            <person name="Antonin V."/>
            <person name="Barry K.W."/>
            <person name="Bougher N.L."/>
            <person name="Buchanan P."/>
            <person name="Buyck B."/>
            <person name="Bense V."/>
            <person name="Catcheside P."/>
            <person name="Chovatia M."/>
            <person name="Cooper J."/>
            <person name="Damon W."/>
            <person name="Desjardin D."/>
            <person name="Finy P."/>
            <person name="Geml J."/>
            <person name="Haridas S."/>
            <person name="Hughes K."/>
            <person name="Justo A."/>
            <person name="Karasinski D."/>
            <person name="Kautmanova I."/>
            <person name="Kiss B."/>
            <person name="Kocsube S."/>
            <person name="Kotiranta H."/>
            <person name="LaButti K.M."/>
            <person name="Lechner B.E."/>
            <person name="Liimatainen K."/>
            <person name="Lipzen A."/>
            <person name="Lukacs Z."/>
            <person name="Mihaltcheva S."/>
            <person name="Morgado L.N."/>
            <person name="Niskanen T."/>
            <person name="Noordeloos M.E."/>
            <person name="Ohm R.A."/>
            <person name="Ortiz-Santana B."/>
            <person name="Ovrebo C."/>
            <person name="Racz N."/>
            <person name="Riley R."/>
            <person name="Savchenko A."/>
            <person name="Shiryaev A."/>
            <person name="Soop K."/>
            <person name="Spirin V."/>
            <person name="Szebenyi C."/>
            <person name="Tomsovsky M."/>
            <person name="Tulloss R.E."/>
            <person name="Uehling J."/>
            <person name="Grigoriev I.V."/>
            <person name="Vagvolgyi C."/>
            <person name="Papp T."/>
            <person name="Martin F.M."/>
            <person name="Miettinen O."/>
            <person name="Hibbett D.S."/>
            <person name="Nagy L.G."/>
        </authorList>
    </citation>
    <scope>NUCLEOTIDE SEQUENCE [LARGE SCALE GENOMIC DNA]</scope>
    <source>
        <strain evidence="7 8">OMC1185</strain>
    </source>
</reference>